<comment type="caution">
    <text evidence="2">The sequence shown here is derived from an EMBL/GenBank/DDBJ whole genome shotgun (WGS) entry which is preliminary data.</text>
</comment>
<dbReference type="AlphaFoldDB" id="A0AAV7NNB9"/>
<dbReference type="Proteomes" id="UP001066276">
    <property type="component" value="Chromosome 8"/>
</dbReference>
<proteinExistence type="predicted"/>
<dbReference type="EMBL" id="JANPWB010000012">
    <property type="protein sequence ID" value="KAJ1114703.1"/>
    <property type="molecule type" value="Genomic_DNA"/>
</dbReference>
<gene>
    <name evidence="2" type="ORF">NDU88_002934</name>
</gene>
<feature type="region of interest" description="Disordered" evidence="1">
    <location>
        <begin position="62"/>
        <end position="91"/>
    </location>
</feature>
<evidence type="ECO:0000256" key="1">
    <source>
        <dbReference type="SAM" id="MobiDB-lite"/>
    </source>
</evidence>
<protein>
    <submittedName>
        <fullName evidence="2">Uncharacterized protein</fullName>
    </submittedName>
</protein>
<evidence type="ECO:0000313" key="2">
    <source>
        <dbReference type="EMBL" id="KAJ1114703.1"/>
    </source>
</evidence>
<reference evidence="2" key="1">
    <citation type="journal article" date="2022" name="bioRxiv">
        <title>Sequencing and chromosome-scale assembly of the giantPleurodeles waltlgenome.</title>
        <authorList>
            <person name="Brown T."/>
            <person name="Elewa A."/>
            <person name="Iarovenko S."/>
            <person name="Subramanian E."/>
            <person name="Araus A.J."/>
            <person name="Petzold A."/>
            <person name="Susuki M."/>
            <person name="Suzuki K.-i.T."/>
            <person name="Hayashi T."/>
            <person name="Toyoda A."/>
            <person name="Oliveira C."/>
            <person name="Osipova E."/>
            <person name="Leigh N.D."/>
            <person name="Simon A."/>
            <person name="Yun M.H."/>
        </authorList>
    </citation>
    <scope>NUCLEOTIDE SEQUENCE</scope>
    <source>
        <strain evidence="2">20211129_DDA</strain>
        <tissue evidence="2">Liver</tissue>
    </source>
</reference>
<name>A0AAV7NNB9_PLEWA</name>
<keyword evidence="3" id="KW-1185">Reference proteome</keyword>
<feature type="region of interest" description="Disordered" evidence="1">
    <location>
        <begin position="1"/>
        <end position="48"/>
    </location>
</feature>
<organism evidence="2 3">
    <name type="scientific">Pleurodeles waltl</name>
    <name type="common">Iberian ribbed newt</name>
    <dbReference type="NCBI Taxonomy" id="8319"/>
    <lineage>
        <taxon>Eukaryota</taxon>
        <taxon>Metazoa</taxon>
        <taxon>Chordata</taxon>
        <taxon>Craniata</taxon>
        <taxon>Vertebrata</taxon>
        <taxon>Euteleostomi</taxon>
        <taxon>Amphibia</taxon>
        <taxon>Batrachia</taxon>
        <taxon>Caudata</taxon>
        <taxon>Salamandroidea</taxon>
        <taxon>Salamandridae</taxon>
        <taxon>Pleurodelinae</taxon>
        <taxon>Pleurodeles</taxon>
    </lineage>
</organism>
<feature type="compositionally biased region" description="Basic and acidic residues" evidence="1">
    <location>
        <begin position="18"/>
        <end position="33"/>
    </location>
</feature>
<evidence type="ECO:0000313" key="3">
    <source>
        <dbReference type="Proteomes" id="UP001066276"/>
    </source>
</evidence>
<accession>A0AAV7NNB9</accession>
<sequence length="111" mass="12702">MLQKGRRRLQLSQPSCNGEKRTQRHMRYEESAHGLRSPWWPSAATDERTPHAPAVMVITAGQERDMPGVATGRPEKKKRLTRAQRAQRAAPEKVMTWVKSVKMERVPESVT</sequence>